<name>A0ACB7W215_DIOAL</name>
<dbReference type="EMBL" id="CM037015">
    <property type="protein sequence ID" value="KAH7681476.1"/>
    <property type="molecule type" value="Genomic_DNA"/>
</dbReference>
<accession>A0ACB7W215</accession>
<organism evidence="1 2">
    <name type="scientific">Dioscorea alata</name>
    <name type="common">Purple yam</name>
    <dbReference type="NCBI Taxonomy" id="55571"/>
    <lineage>
        <taxon>Eukaryota</taxon>
        <taxon>Viridiplantae</taxon>
        <taxon>Streptophyta</taxon>
        <taxon>Embryophyta</taxon>
        <taxon>Tracheophyta</taxon>
        <taxon>Spermatophyta</taxon>
        <taxon>Magnoliopsida</taxon>
        <taxon>Liliopsida</taxon>
        <taxon>Dioscoreales</taxon>
        <taxon>Dioscoreaceae</taxon>
        <taxon>Dioscorea</taxon>
    </lineage>
</organism>
<sequence>MKRPRKKKINESPTIAEIERVIGIKTDEHSPSPSSSPSLLQMLTTESPAEKKLRETAEWIVEKTEDRALVSQKILILFFIKILPFWILLLVVASGLLKLPFDIPFFNDLFL</sequence>
<evidence type="ECO:0000313" key="1">
    <source>
        <dbReference type="EMBL" id="KAH7681476.1"/>
    </source>
</evidence>
<proteinExistence type="predicted"/>
<keyword evidence="2" id="KW-1185">Reference proteome</keyword>
<protein>
    <submittedName>
        <fullName evidence="1">Uncharacterized protein</fullName>
    </submittedName>
</protein>
<gene>
    <name evidence="1" type="ORF">IHE45_05G060800</name>
</gene>
<evidence type="ECO:0000313" key="2">
    <source>
        <dbReference type="Proteomes" id="UP000827976"/>
    </source>
</evidence>
<dbReference type="Proteomes" id="UP000827976">
    <property type="component" value="Chromosome 5"/>
</dbReference>
<comment type="caution">
    <text evidence="1">The sequence shown here is derived from an EMBL/GenBank/DDBJ whole genome shotgun (WGS) entry which is preliminary data.</text>
</comment>
<reference evidence="2" key="1">
    <citation type="journal article" date="2022" name="Nat. Commun.">
        <title>Chromosome evolution and the genetic basis of agronomically important traits in greater yam.</title>
        <authorList>
            <person name="Bredeson J.V."/>
            <person name="Lyons J.B."/>
            <person name="Oniyinde I.O."/>
            <person name="Okereke N.R."/>
            <person name="Kolade O."/>
            <person name="Nnabue I."/>
            <person name="Nwadili C.O."/>
            <person name="Hribova E."/>
            <person name="Parker M."/>
            <person name="Nwogha J."/>
            <person name="Shu S."/>
            <person name="Carlson J."/>
            <person name="Kariba R."/>
            <person name="Muthemba S."/>
            <person name="Knop K."/>
            <person name="Barton G.J."/>
            <person name="Sherwood A.V."/>
            <person name="Lopez-Montes A."/>
            <person name="Asiedu R."/>
            <person name="Jamnadass R."/>
            <person name="Muchugi A."/>
            <person name="Goodstein D."/>
            <person name="Egesi C.N."/>
            <person name="Featherston J."/>
            <person name="Asfaw A."/>
            <person name="Simpson G.G."/>
            <person name="Dolezel J."/>
            <person name="Hendre P.S."/>
            <person name="Van Deynze A."/>
            <person name="Kumar P.L."/>
            <person name="Obidiegwu J.E."/>
            <person name="Bhattacharjee R."/>
            <person name="Rokhsar D.S."/>
        </authorList>
    </citation>
    <scope>NUCLEOTIDE SEQUENCE [LARGE SCALE GENOMIC DNA]</scope>
    <source>
        <strain evidence="2">cv. TDa95/00328</strain>
    </source>
</reference>